<evidence type="ECO:0000256" key="3">
    <source>
        <dbReference type="ARBA" id="ARBA00023002"/>
    </source>
</evidence>
<dbReference type="Pfam" id="PF01872">
    <property type="entry name" value="RibD_C"/>
    <property type="match status" value="1"/>
</dbReference>
<dbReference type="InterPro" id="IPR002734">
    <property type="entry name" value="RibDG_C"/>
</dbReference>
<evidence type="ECO:0000313" key="7">
    <source>
        <dbReference type="Proteomes" id="UP000183015"/>
    </source>
</evidence>
<evidence type="ECO:0000259" key="5">
    <source>
        <dbReference type="Pfam" id="PF01872"/>
    </source>
</evidence>
<dbReference type="EMBL" id="FOAZ01000004">
    <property type="protein sequence ID" value="SEK92826.1"/>
    <property type="molecule type" value="Genomic_DNA"/>
</dbReference>
<organism evidence="6 7">
    <name type="scientific">Streptacidiphilus jiangxiensis</name>
    <dbReference type="NCBI Taxonomy" id="235985"/>
    <lineage>
        <taxon>Bacteria</taxon>
        <taxon>Bacillati</taxon>
        <taxon>Actinomycetota</taxon>
        <taxon>Actinomycetes</taxon>
        <taxon>Kitasatosporales</taxon>
        <taxon>Streptomycetaceae</taxon>
        <taxon>Streptacidiphilus</taxon>
    </lineage>
</organism>
<keyword evidence="3" id="KW-0560">Oxidoreductase</keyword>
<sequence>MRRLLPYAPDVTDLTSRPGQNDDVPWSLDALAEAYAYPAEVTDAGRPWVRANMVTSLDGAARLDGLSEGLSSPADKRIFGVLRALADVVLVGAQTVRAEGYRPAKARAEFTAERAARGQGPAPVIAIVSAGLDLDLSLPLFTSPLVPTIVVTADAAPADRLARVREVADVVVAGEARVDVGRAVAALAGRGLPRILTEGGPRLLGQLAEGDHLDELCATLAPLIASGDAPRIAHGAKSIAQRMELIGLLEEKGFLFARYARSVKIAQ</sequence>
<evidence type="ECO:0000256" key="4">
    <source>
        <dbReference type="SAM" id="MobiDB-lite"/>
    </source>
</evidence>
<dbReference type="GO" id="GO:0009231">
    <property type="term" value="P:riboflavin biosynthetic process"/>
    <property type="evidence" value="ECO:0007669"/>
    <property type="project" value="InterPro"/>
</dbReference>
<dbReference type="eggNOG" id="COG1985">
    <property type="taxonomic scope" value="Bacteria"/>
</dbReference>
<accession>A0A1H7L2B0</accession>
<dbReference type="InterPro" id="IPR024072">
    <property type="entry name" value="DHFR-like_dom_sf"/>
</dbReference>
<keyword evidence="2" id="KW-0521">NADP</keyword>
<dbReference type="STRING" id="235985.SAMN05414137_104298"/>
<dbReference type="AlphaFoldDB" id="A0A1H7L2B0"/>
<dbReference type="RefSeq" id="WP_042441614.1">
    <property type="nucleotide sequence ID" value="NZ_BBPN01000001.1"/>
</dbReference>
<reference evidence="7" key="1">
    <citation type="submission" date="2016-10" db="EMBL/GenBank/DDBJ databases">
        <authorList>
            <person name="Varghese N."/>
        </authorList>
    </citation>
    <scope>NUCLEOTIDE SEQUENCE [LARGE SCALE GENOMIC DNA]</scope>
    <source>
        <strain evidence="7">DSM 45096 / BCRC 16803 / CGMCC 4.1857 / CIP 109030 / JCM 12277 / KCTC 19219 / NBRC 100920 / 33214</strain>
    </source>
</reference>
<comment type="pathway">
    <text evidence="1">Cofactor biosynthesis; riboflavin biosynthesis.</text>
</comment>
<protein>
    <submittedName>
        <fullName evidence="6">Pyrimidine reductase, riboflavin biosynthesis</fullName>
    </submittedName>
</protein>
<evidence type="ECO:0000313" key="6">
    <source>
        <dbReference type="EMBL" id="SEK92826.1"/>
    </source>
</evidence>
<evidence type="ECO:0000256" key="1">
    <source>
        <dbReference type="ARBA" id="ARBA00005104"/>
    </source>
</evidence>
<dbReference type="OrthoDB" id="5243299at2"/>
<keyword evidence="7" id="KW-1185">Reference proteome</keyword>
<feature type="domain" description="Bacterial bifunctional deaminase-reductase C-terminal" evidence="5">
    <location>
        <begin position="47"/>
        <end position="245"/>
    </location>
</feature>
<evidence type="ECO:0000256" key="2">
    <source>
        <dbReference type="ARBA" id="ARBA00022857"/>
    </source>
</evidence>
<name>A0A1H7L2B0_STRJI</name>
<gene>
    <name evidence="6" type="ORF">SAMN05414137_104298</name>
</gene>
<proteinExistence type="predicted"/>
<dbReference type="PANTHER" id="PTHR38011">
    <property type="entry name" value="DIHYDROFOLATE REDUCTASE FAMILY PROTEIN (AFU_ORTHOLOGUE AFUA_8G06820)"/>
    <property type="match status" value="1"/>
</dbReference>
<dbReference type="PANTHER" id="PTHR38011:SF7">
    <property type="entry name" value="2,5-DIAMINO-6-RIBOSYLAMINO-4(3H)-PYRIMIDINONE 5'-PHOSPHATE REDUCTASE"/>
    <property type="match status" value="1"/>
</dbReference>
<dbReference type="GO" id="GO:0008703">
    <property type="term" value="F:5-amino-6-(5-phosphoribosylamino)uracil reductase activity"/>
    <property type="evidence" value="ECO:0007669"/>
    <property type="project" value="InterPro"/>
</dbReference>
<dbReference type="Proteomes" id="UP000183015">
    <property type="component" value="Unassembled WGS sequence"/>
</dbReference>
<dbReference type="Gene3D" id="3.40.430.10">
    <property type="entry name" value="Dihydrofolate Reductase, subunit A"/>
    <property type="match status" value="1"/>
</dbReference>
<feature type="region of interest" description="Disordered" evidence="4">
    <location>
        <begin position="1"/>
        <end position="20"/>
    </location>
</feature>
<dbReference type="SUPFAM" id="SSF53597">
    <property type="entry name" value="Dihydrofolate reductase-like"/>
    <property type="match status" value="1"/>
</dbReference>
<dbReference type="InterPro" id="IPR050765">
    <property type="entry name" value="Riboflavin_Biosynth_HTPR"/>
</dbReference>